<dbReference type="Gene3D" id="3.30.200.20">
    <property type="entry name" value="Phosphorylase Kinase, domain 1"/>
    <property type="match status" value="1"/>
</dbReference>
<dbReference type="KEGG" id="lrs:PX52LOC_04292"/>
<dbReference type="InterPro" id="IPR000719">
    <property type="entry name" value="Prot_kinase_dom"/>
</dbReference>
<dbReference type="GO" id="GO:0005524">
    <property type="term" value="F:ATP binding"/>
    <property type="evidence" value="ECO:0007669"/>
    <property type="project" value="UniProtKB-UniRule"/>
</dbReference>
<keyword evidence="2 5" id="KW-0547">Nucleotide-binding</keyword>
<evidence type="ECO:0000256" key="6">
    <source>
        <dbReference type="SAM" id="Phobius"/>
    </source>
</evidence>
<evidence type="ECO:0000313" key="9">
    <source>
        <dbReference type="Proteomes" id="UP000324974"/>
    </source>
</evidence>
<dbReference type="Pfam" id="PF00069">
    <property type="entry name" value="Pkinase"/>
    <property type="match status" value="1"/>
</dbReference>
<dbReference type="RefSeq" id="WP_218575125.1">
    <property type="nucleotide sequence ID" value="NZ_CP042425.1"/>
</dbReference>
<keyword evidence="4 5" id="KW-0067">ATP-binding</keyword>
<evidence type="ECO:0000256" key="5">
    <source>
        <dbReference type="PROSITE-ProRule" id="PRU10141"/>
    </source>
</evidence>
<feature type="transmembrane region" description="Helical" evidence="6">
    <location>
        <begin position="115"/>
        <end position="132"/>
    </location>
</feature>
<evidence type="ECO:0000313" key="8">
    <source>
        <dbReference type="EMBL" id="QEL17309.1"/>
    </source>
</evidence>
<feature type="transmembrane region" description="Helical" evidence="6">
    <location>
        <begin position="760"/>
        <end position="784"/>
    </location>
</feature>
<feature type="transmembrane region" description="Helical" evidence="6">
    <location>
        <begin position="40"/>
        <end position="61"/>
    </location>
</feature>
<dbReference type="PANTHER" id="PTHR43289:SF6">
    <property type="entry name" value="SERINE_THREONINE-PROTEIN KINASE NEKL-3"/>
    <property type="match status" value="1"/>
</dbReference>
<keyword evidence="6" id="KW-0472">Membrane</keyword>
<evidence type="ECO:0000256" key="4">
    <source>
        <dbReference type="ARBA" id="ARBA00022840"/>
    </source>
</evidence>
<keyword evidence="6" id="KW-0812">Transmembrane</keyword>
<dbReference type="AlphaFoldDB" id="A0A5C1AD77"/>
<keyword evidence="3 8" id="KW-0418">Kinase</keyword>
<gene>
    <name evidence="8" type="ORF">PX52LOC_04292</name>
</gene>
<evidence type="ECO:0000256" key="2">
    <source>
        <dbReference type="ARBA" id="ARBA00022741"/>
    </source>
</evidence>
<feature type="transmembrane region" description="Helical" evidence="6">
    <location>
        <begin position="292"/>
        <end position="311"/>
    </location>
</feature>
<feature type="transmembrane region" description="Helical" evidence="6">
    <location>
        <begin position="166"/>
        <end position="186"/>
    </location>
</feature>
<organism evidence="8 9">
    <name type="scientific">Limnoglobus roseus</name>
    <dbReference type="NCBI Taxonomy" id="2598579"/>
    <lineage>
        <taxon>Bacteria</taxon>
        <taxon>Pseudomonadati</taxon>
        <taxon>Planctomycetota</taxon>
        <taxon>Planctomycetia</taxon>
        <taxon>Gemmatales</taxon>
        <taxon>Gemmataceae</taxon>
        <taxon>Limnoglobus</taxon>
    </lineage>
</organism>
<evidence type="ECO:0000256" key="3">
    <source>
        <dbReference type="ARBA" id="ARBA00022777"/>
    </source>
</evidence>
<dbReference type="InterPro" id="IPR008271">
    <property type="entry name" value="Ser/Thr_kinase_AS"/>
</dbReference>
<dbReference type="PROSITE" id="PS00107">
    <property type="entry name" value="PROTEIN_KINASE_ATP"/>
    <property type="match status" value="1"/>
</dbReference>
<dbReference type="InterPro" id="IPR017441">
    <property type="entry name" value="Protein_kinase_ATP_BS"/>
</dbReference>
<reference evidence="9" key="1">
    <citation type="submission" date="2019-08" db="EMBL/GenBank/DDBJ databases">
        <title>Limnoglobus roseus gen. nov., sp. nov., a novel freshwater planctomycete with a giant genome from the family Gemmataceae.</title>
        <authorList>
            <person name="Kulichevskaya I.S."/>
            <person name="Naumoff D.G."/>
            <person name="Miroshnikov K."/>
            <person name="Ivanova A."/>
            <person name="Philippov D.A."/>
            <person name="Hakobyan A."/>
            <person name="Rijpstra I.C."/>
            <person name="Sinninghe Damste J.S."/>
            <person name="Liesack W."/>
            <person name="Dedysh S.N."/>
        </authorList>
    </citation>
    <scope>NUCLEOTIDE SEQUENCE [LARGE SCALE GENOMIC DNA]</scope>
    <source>
        <strain evidence="9">PX52</strain>
    </source>
</reference>
<dbReference type="CDD" id="cd14014">
    <property type="entry name" value="STKc_PknB_like"/>
    <property type="match status" value="1"/>
</dbReference>
<feature type="transmembrane region" description="Helical" evidence="6">
    <location>
        <begin position="791"/>
        <end position="811"/>
    </location>
</feature>
<keyword evidence="6" id="KW-1133">Transmembrane helix</keyword>
<sequence>MTHYFVSANLWFTAGLILIFGLGPSAKSHSYEGIYGYGTFNTLAAYGGVLALFVAALWNLAQWRRTRTTPQNSAVLFVGANVWFGAGLILLLSLGPSQNSHSYESIFGYGKINSLPAYFGVFAVFAAAFWNFRQWRKTRTDQPAVRPSGVSVPYPPPGKRVTWPPFALAGAILVGGLLLMFVQTSVQTIQPPTMVAPATRVAVQSIGQPTPTRHFEADDGQQWAVEHPQPTPVTAPPAAVRTSAGLMVLPIFFVFLAVFFAVIALQRAKVDRKQPDRVMGEDGWMPFQKRRVAAAVPIVCTIIGVVFGQLVLRDIRNELYDRALLILLLFAAGAVGLSLRLNRWAYSESVAEQVVPPPPPPSAGTAPPPVARTCPKCHAVLAADAPQGLCPRCLMAGAFQSILNPSRTGAYGGAVEPPTPEEVQEHFPNLEIVGLLGQGGMGAVYQARQPNLDRTVALKLIRPREDNPMFAERFVREAKAMAKLSHPNIVHIHESGEAGGSLFLIMEFVDGVTLREAIRAKAIPPAEALKIVGQLCDALEYAHGQGVVHRDIKPENILLDRAGRVKVVDFGLAKLATDNAVSLTHTRQAMGTPHYMAPEQWEKPTEVDHRADIYALGVVIYELLTGELPLGRFDPPSVKAHLDGRIDEIVLRLLAKEPDRRYQHASDVRTALFHYAQAVVPVVRATKQGRSKKGFYEYRSETEFFGWPLVHIVSGIDPRTGTKRIAKGWIALGDVMAIGVLALSGVFSVGVFAVAGVLGVGLLALAGALAAGGVSVGGTALGFFSLGGVALGWLAVGGVAVGKFAIGGAAVGDHVHKRGGDSKFWEELRDDLTDLFNG</sequence>
<feature type="domain" description="Protein kinase" evidence="7">
    <location>
        <begin position="430"/>
        <end position="673"/>
    </location>
</feature>
<feature type="transmembrane region" description="Helical" evidence="6">
    <location>
        <begin position="323"/>
        <end position="341"/>
    </location>
</feature>
<proteinExistence type="predicted"/>
<dbReference type="Gene3D" id="1.10.510.10">
    <property type="entry name" value="Transferase(Phosphotransferase) domain 1"/>
    <property type="match status" value="1"/>
</dbReference>
<dbReference type="PROSITE" id="PS00108">
    <property type="entry name" value="PROTEIN_KINASE_ST"/>
    <property type="match status" value="1"/>
</dbReference>
<keyword evidence="9" id="KW-1185">Reference proteome</keyword>
<keyword evidence="8" id="KW-0723">Serine/threonine-protein kinase</keyword>
<dbReference type="EMBL" id="CP042425">
    <property type="protein sequence ID" value="QEL17309.1"/>
    <property type="molecule type" value="Genomic_DNA"/>
</dbReference>
<dbReference type="PANTHER" id="PTHR43289">
    <property type="entry name" value="MITOGEN-ACTIVATED PROTEIN KINASE KINASE KINASE 20-RELATED"/>
    <property type="match status" value="1"/>
</dbReference>
<name>A0A5C1AD77_9BACT</name>
<feature type="transmembrane region" description="Helical" evidence="6">
    <location>
        <begin position="729"/>
        <end position="754"/>
    </location>
</feature>
<feature type="binding site" evidence="5">
    <location>
        <position position="459"/>
    </location>
    <ligand>
        <name>ATP</name>
        <dbReference type="ChEBI" id="CHEBI:30616"/>
    </ligand>
</feature>
<evidence type="ECO:0000259" key="7">
    <source>
        <dbReference type="PROSITE" id="PS50011"/>
    </source>
</evidence>
<accession>A0A5C1AD77</accession>
<protein>
    <submittedName>
        <fullName evidence="8">Serine/threonine protein kinase</fullName>
    </submittedName>
</protein>
<evidence type="ECO:0000256" key="1">
    <source>
        <dbReference type="ARBA" id="ARBA00022679"/>
    </source>
</evidence>
<dbReference type="SMART" id="SM00220">
    <property type="entry name" value="S_TKc"/>
    <property type="match status" value="1"/>
</dbReference>
<dbReference type="Proteomes" id="UP000324974">
    <property type="component" value="Chromosome"/>
</dbReference>
<feature type="transmembrane region" description="Helical" evidence="6">
    <location>
        <begin position="244"/>
        <end position="265"/>
    </location>
</feature>
<dbReference type="InterPro" id="IPR011009">
    <property type="entry name" value="Kinase-like_dom_sf"/>
</dbReference>
<keyword evidence="1" id="KW-0808">Transferase</keyword>
<dbReference type="SUPFAM" id="SSF56112">
    <property type="entry name" value="Protein kinase-like (PK-like)"/>
    <property type="match status" value="1"/>
</dbReference>
<dbReference type="GO" id="GO:0004674">
    <property type="term" value="F:protein serine/threonine kinase activity"/>
    <property type="evidence" value="ECO:0007669"/>
    <property type="project" value="UniProtKB-KW"/>
</dbReference>
<dbReference type="PROSITE" id="PS50011">
    <property type="entry name" value="PROTEIN_KINASE_DOM"/>
    <property type="match status" value="1"/>
</dbReference>
<feature type="transmembrane region" description="Helical" evidence="6">
    <location>
        <begin position="73"/>
        <end position="95"/>
    </location>
</feature>